<evidence type="ECO:0000256" key="2">
    <source>
        <dbReference type="ARBA" id="ARBA00023125"/>
    </source>
</evidence>
<evidence type="ECO:0000256" key="1">
    <source>
        <dbReference type="ARBA" id="ARBA00008857"/>
    </source>
</evidence>
<name>A0A1I2DR81_9BACT</name>
<evidence type="ECO:0000313" key="7">
    <source>
        <dbReference type="Proteomes" id="UP000199400"/>
    </source>
</evidence>
<evidence type="ECO:0000256" key="3">
    <source>
        <dbReference type="ARBA" id="ARBA00023172"/>
    </source>
</evidence>
<dbReference type="AlphaFoldDB" id="A0A1I2DR81"/>
<feature type="region of interest" description="Disordered" evidence="4">
    <location>
        <begin position="400"/>
        <end position="419"/>
    </location>
</feature>
<keyword evidence="3" id="KW-0233">DNA recombination</keyword>
<dbReference type="PROSITE" id="PS51898">
    <property type="entry name" value="TYR_RECOMBINASE"/>
    <property type="match status" value="1"/>
</dbReference>
<feature type="domain" description="Tyr recombinase" evidence="5">
    <location>
        <begin position="196"/>
        <end position="380"/>
    </location>
</feature>
<dbReference type="InterPro" id="IPR011010">
    <property type="entry name" value="DNA_brk_join_enz"/>
</dbReference>
<evidence type="ECO:0000256" key="4">
    <source>
        <dbReference type="SAM" id="MobiDB-lite"/>
    </source>
</evidence>
<organism evidence="6 7">
    <name type="scientific">Nannocystis exedens</name>
    <dbReference type="NCBI Taxonomy" id="54"/>
    <lineage>
        <taxon>Bacteria</taxon>
        <taxon>Pseudomonadati</taxon>
        <taxon>Myxococcota</taxon>
        <taxon>Polyangia</taxon>
        <taxon>Nannocystales</taxon>
        <taxon>Nannocystaceae</taxon>
        <taxon>Nannocystis</taxon>
    </lineage>
</organism>
<dbReference type="Proteomes" id="UP000199400">
    <property type="component" value="Unassembled WGS sequence"/>
</dbReference>
<dbReference type="InterPro" id="IPR002104">
    <property type="entry name" value="Integrase_catalytic"/>
</dbReference>
<feature type="region of interest" description="Disordered" evidence="4">
    <location>
        <begin position="56"/>
        <end position="91"/>
    </location>
</feature>
<accession>A0A1I2DR81</accession>
<dbReference type="Pfam" id="PF00589">
    <property type="entry name" value="Phage_integrase"/>
    <property type="match status" value="1"/>
</dbReference>
<dbReference type="InterPro" id="IPR013762">
    <property type="entry name" value="Integrase-like_cat_sf"/>
</dbReference>
<dbReference type="EMBL" id="FOMX01000020">
    <property type="protein sequence ID" value="SFE83102.1"/>
    <property type="molecule type" value="Genomic_DNA"/>
</dbReference>
<protein>
    <submittedName>
        <fullName evidence="6">Site-specific recombinase XerD</fullName>
    </submittedName>
</protein>
<dbReference type="InterPro" id="IPR050090">
    <property type="entry name" value="Tyrosine_recombinase_XerCD"/>
</dbReference>
<dbReference type="Gene3D" id="1.10.150.130">
    <property type="match status" value="1"/>
</dbReference>
<dbReference type="Gene3D" id="1.10.443.10">
    <property type="entry name" value="Intergrase catalytic core"/>
    <property type="match status" value="1"/>
</dbReference>
<dbReference type="PANTHER" id="PTHR30349:SF41">
    <property type="entry name" value="INTEGRASE_RECOMBINASE PROTEIN MJ0367-RELATED"/>
    <property type="match status" value="1"/>
</dbReference>
<dbReference type="OrthoDB" id="9789256at2"/>
<proteinExistence type="inferred from homology"/>
<comment type="similarity">
    <text evidence="1">Belongs to the 'phage' integrase family.</text>
</comment>
<keyword evidence="7" id="KW-1185">Reference proteome</keyword>
<gene>
    <name evidence="6" type="ORF">SAMN02745121_05708</name>
</gene>
<keyword evidence="2" id="KW-0238">DNA-binding</keyword>
<dbReference type="SUPFAM" id="SSF56349">
    <property type="entry name" value="DNA breaking-rejoining enzymes"/>
    <property type="match status" value="1"/>
</dbReference>
<sequence length="419" mass="45523">MSVHVHERKDGTRTPRLQVVIWALAPGKLKPERYRYNAPFTVTSKSAALRWGEQVRREIEAGRPPPQRREGKAAEGKAAAEKPVRAAEQQRPKTIREAMEIYLADCAGRGNTASTVAAKRTKLAHVIAVVGDVPVAEAGELEASRVRSDMQSRGYNATTINTTISMFATMLARCRVLRLRPTQPEKLEKVKSRKIATPKAYDDPTFEALLVAATKLSPAHRATVLVCGEAALWVGELIGLEVRDVNLDARTLRVERALNDDGEITPPKNGEARTVGLTERLVDALRPFVEGRPPTAPLLEGRFGGRLSRGGVRDRLARAQAAVGLPQKGPHVLRHTCATSALKGGADVVAVQKMLGHRQLATTVEAYLHDTGDSMERATQALVKARCGITAVGTTVTQAPATRRSNVVRQSRQNPTKAL</sequence>
<reference evidence="7" key="1">
    <citation type="submission" date="2016-10" db="EMBL/GenBank/DDBJ databases">
        <authorList>
            <person name="Varghese N."/>
            <person name="Submissions S."/>
        </authorList>
    </citation>
    <scope>NUCLEOTIDE SEQUENCE [LARGE SCALE GENOMIC DNA]</scope>
    <source>
        <strain evidence="7">ATCC 25963</strain>
    </source>
</reference>
<dbReference type="GO" id="GO:0006310">
    <property type="term" value="P:DNA recombination"/>
    <property type="evidence" value="ECO:0007669"/>
    <property type="project" value="UniProtKB-KW"/>
</dbReference>
<dbReference type="GO" id="GO:0015074">
    <property type="term" value="P:DNA integration"/>
    <property type="evidence" value="ECO:0007669"/>
    <property type="project" value="InterPro"/>
</dbReference>
<evidence type="ECO:0000259" key="5">
    <source>
        <dbReference type="PROSITE" id="PS51898"/>
    </source>
</evidence>
<evidence type="ECO:0000313" key="6">
    <source>
        <dbReference type="EMBL" id="SFE83102.1"/>
    </source>
</evidence>
<dbReference type="STRING" id="54.SAMN02745121_05708"/>
<dbReference type="RefSeq" id="WP_096327235.1">
    <property type="nucleotide sequence ID" value="NZ_FOMX01000020.1"/>
</dbReference>
<dbReference type="PANTHER" id="PTHR30349">
    <property type="entry name" value="PHAGE INTEGRASE-RELATED"/>
    <property type="match status" value="1"/>
</dbReference>
<dbReference type="InterPro" id="IPR010998">
    <property type="entry name" value="Integrase_recombinase_N"/>
</dbReference>
<dbReference type="GO" id="GO:0003677">
    <property type="term" value="F:DNA binding"/>
    <property type="evidence" value="ECO:0007669"/>
    <property type="project" value="UniProtKB-KW"/>
</dbReference>